<keyword evidence="3" id="KW-0472">Membrane</keyword>
<comment type="subcellular location">
    <subcellularLocation>
        <location evidence="1">Mitochondrion outer membrane</location>
        <topology evidence="1">Single-pass membrane protein</topology>
    </subcellularLocation>
</comment>
<dbReference type="SMART" id="SM00382">
    <property type="entry name" value="AAA"/>
    <property type="match status" value="1"/>
</dbReference>
<keyword evidence="3" id="KW-1000">Mitochondrion outer membrane</keyword>
<dbReference type="Proteomes" id="UP000033647">
    <property type="component" value="Unassembled WGS sequence"/>
</dbReference>
<sequence length="1115" mass="122020">MRPIARQSFRLATNSSRVRQSSRPRHNPTQHIRSLSRSTRCWNDTRGPNGNGLPDHDSHVNPQKDGQTTREDDHATPSQEGESAEAKASAEGRESGLKKTRRQRIIQANGMPEVPKPPPIPDWFLDHNVKLQVDSFEPNRKAKNAQVLRCVDKETGHTVFTLPWYEAWPVPGLRPGSEGEAGGAEKKQPIDEGIFDNKVDSQTTKETPKTSSTATPILTPPTGEGYEDVTPHSLLRWSLLEAETAISAGFTVAAQAQPKSSHAASKVDISLQCPDSKSHSQMDDLVEDLAAITQSNLIRLDANDFAELTADYIGNGADSLGSFSSLGYDVFDGYTSSPFRNARIIEEEEEDEMDEDEEENDESHGSSKGRSFGGMENIKKALMGHGSSLAKALGNINVTGIAIAPSSMMKTWPPNGQRPFQRAEPQGSFDALDLDTAKLGHLLDDLLNAPEKKKARSQSTKNEGLRRRLPETLLENGPAATKKSLADSEAAHQTLWRVWRSSPGCWLPDVSGLIANRIHRATELSLTLAANDEKGSSAPWTSGNAASRTIVHVRDLKDISNSRIGEAIVRKLVSVVSKRRLAGEEILIVGTSSQDANAMGGLFANFAQDTDNSAFRTITVPPFFSLSKAQISRFQPEDPNKAGGHAAPMDRRILEINTRHIETMLRRLRPDDAIDLFSESAQKQLQLAGTPVLAQKVLPLDQVQRLVLTAIGLSKTHARSQAVNASHIGLAALVIGQADRNARDWTKFNFNLDPNKSLADGKDGQDGPSAAAKAKARLDELAKGCNQHESRLLTGVVDAQNIKTGFGQVHAPEETIDALKTMTSLSLLRPEAFKYGVLAADRLPGLMLYGPPGTGKTLLARAVAKESKATVLEISGAQIYEKYVGEGEKMVRAVFSLAKKLSPCIVFIDEADAIFGSRSNAGNKTTHREIINQFLREWDGMGMSNVFIMVASNRPFDLDDAVLRRLPRRILVDLPVTKDRESILKIHLNDEILDESVKLNELAEQTPLYSGSDLKNLCVSAALACVREENDLANSKQDDKDFKLPEKRTLSGRHFEKAIKEISASISEDMSSLTAIRKFDEQYGDRRGRRKKSAYGFGLGDGSVDESAARVRPPK</sequence>
<dbReference type="Gene3D" id="1.10.8.60">
    <property type="match status" value="1"/>
</dbReference>
<dbReference type="Pfam" id="PF17862">
    <property type="entry name" value="AAA_lid_3"/>
    <property type="match status" value="1"/>
</dbReference>
<feature type="domain" description="AAA+ ATPase" evidence="7">
    <location>
        <begin position="842"/>
        <end position="977"/>
    </location>
</feature>
<keyword evidence="4" id="KW-0067">ATP-binding</keyword>
<evidence type="ECO:0000256" key="1">
    <source>
        <dbReference type="ARBA" id="ARBA00004572"/>
    </source>
</evidence>
<feature type="region of interest" description="Disordered" evidence="6">
    <location>
        <begin position="1084"/>
        <end position="1115"/>
    </location>
</feature>
<feature type="region of interest" description="Disordered" evidence="6">
    <location>
        <begin position="347"/>
        <end position="374"/>
    </location>
</feature>
<dbReference type="InterPro" id="IPR003593">
    <property type="entry name" value="AAA+_ATPase"/>
</dbReference>
<feature type="compositionally biased region" description="Polar residues" evidence="6">
    <location>
        <begin position="200"/>
        <end position="216"/>
    </location>
</feature>
<feature type="compositionally biased region" description="Polar residues" evidence="6">
    <location>
        <begin position="29"/>
        <end position="48"/>
    </location>
</feature>
<proteinExistence type="predicted"/>
<comment type="caution">
    <text evidence="8">The sequence shown here is derived from an EMBL/GenBank/DDBJ whole genome shotgun (WGS) entry which is preliminary data.</text>
</comment>
<dbReference type="EMBL" id="LAFY01004112">
    <property type="protein sequence ID" value="KJX94881.1"/>
    <property type="molecule type" value="Genomic_DNA"/>
</dbReference>
<dbReference type="Pfam" id="PF24581">
    <property type="entry name" value="DUF7608"/>
    <property type="match status" value="1"/>
</dbReference>
<evidence type="ECO:0000256" key="3">
    <source>
        <dbReference type="ARBA" id="ARBA00022787"/>
    </source>
</evidence>
<evidence type="ECO:0000313" key="8">
    <source>
        <dbReference type="EMBL" id="KJX94881.1"/>
    </source>
</evidence>
<dbReference type="Pfam" id="PF00004">
    <property type="entry name" value="AAA"/>
    <property type="match status" value="1"/>
</dbReference>
<name>A0A0F4GBV6_9PEZI</name>
<evidence type="ECO:0000313" key="9">
    <source>
        <dbReference type="Proteomes" id="UP000033647"/>
    </source>
</evidence>
<keyword evidence="9" id="KW-1185">Reference proteome</keyword>
<keyword evidence="5" id="KW-0496">Mitochondrion</keyword>
<keyword evidence="2" id="KW-0547">Nucleotide-binding</keyword>
<protein>
    <submittedName>
        <fullName evidence="8">ATPase family AAA domain-containing protein 1-A</fullName>
    </submittedName>
</protein>
<reference evidence="8 9" key="1">
    <citation type="submission" date="2015-03" db="EMBL/GenBank/DDBJ databases">
        <title>RNA-seq based gene annotation and comparative genomics of four Zymoseptoria species reveal species-specific pathogenicity related genes and transposable element activity.</title>
        <authorList>
            <person name="Grandaubert J."/>
            <person name="Bhattacharyya A."/>
            <person name="Stukenbrock E.H."/>
        </authorList>
    </citation>
    <scope>NUCLEOTIDE SEQUENCE [LARGE SCALE GENOMIC DNA]</scope>
    <source>
        <strain evidence="8 9">Zb18110</strain>
    </source>
</reference>
<feature type="compositionally biased region" description="Basic and acidic residues" evidence="6">
    <location>
        <begin position="84"/>
        <end position="97"/>
    </location>
</feature>
<dbReference type="PROSITE" id="PS00674">
    <property type="entry name" value="AAA"/>
    <property type="match status" value="1"/>
</dbReference>
<dbReference type="GO" id="GO:0005741">
    <property type="term" value="C:mitochondrial outer membrane"/>
    <property type="evidence" value="ECO:0007669"/>
    <property type="project" value="UniProtKB-SubCell"/>
</dbReference>
<dbReference type="PANTHER" id="PTHR45644">
    <property type="entry name" value="AAA ATPASE, PUTATIVE (AFU_ORTHOLOGUE AFUA_2G12920)-RELATED-RELATED"/>
    <property type="match status" value="1"/>
</dbReference>
<feature type="region of interest" description="Disordered" evidence="6">
    <location>
        <begin position="173"/>
        <end position="225"/>
    </location>
</feature>
<feature type="region of interest" description="Disordered" evidence="6">
    <location>
        <begin position="450"/>
        <end position="473"/>
    </location>
</feature>
<dbReference type="InterPro" id="IPR003959">
    <property type="entry name" value="ATPase_AAA_core"/>
</dbReference>
<dbReference type="InterPro" id="IPR041569">
    <property type="entry name" value="AAA_lid_3"/>
</dbReference>
<dbReference type="PANTHER" id="PTHR45644:SF56">
    <property type="entry name" value="AAA ATPASE, PUTATIVE (AFU_ORTHOLOGUE AFUA_2G12920)-RELATED"/>
    <property type="match status" value="1"/>
</dbReference>
<evidence type="ECO:0000256" key="6">
    <source>
        <dbReference type="SAM" id="MobiDB-lite"/>
    </source>
</evidence>
<dbReference type="Gene3D" id="3.40.50.300">
    <property type="entry name" value="P-loop containing nucleotide triphosphate hydrolases"/>
    <property type="match status" value="1"/>
</dbReference>
<dbReference type="GO" id="GO:0005524">
    <property type="term" value="F:ATP binding"/>
    <property type="evidence" value="ECO:0007669"/>
    <property type="project" value="UniProtKB-KW"/>
</dbReference>
<feature type="compositionally biased region" description="Acidic residues" evidence="6">
    <location>
        <begin position="347"/>
        <end position="361"/>
    </location>
</feature>
<dbReference type="AlphaFoldDB" id="A0A0F4GBV6"/>
<dbReference type="InterPro" id="IPR003960">
    <property type="entry name" value="ATPase_AAA_CS"/>
</dbReference>
<dbReference type="InterPro" id="IPR027417">
    <property type="entry name" value="P-loop_NTPase"/>
</dbReference>
<accession>A0A0F4GBV6</accession>
<feature type="compositionally biased region" description="Polar residues" evidence="6">
    <location>
        <begin position="10"/>
        <end position="19"/>
    </location>
</feature>
<dbReference type="OrthoDB" id="39734at2759"/>
<dbReference type="STRING" id="1047168.A0A0F4GBV6"/>
<dbReference type="InterPro" id="IPR056027">
    <property type="entry name" value="DUF7608"/>
</dbReference>
<organism evidence="8 9">
    <name type="scientific">Zymoseptoria brevis</name>
    <dbReference type="NCBI Taxonomy" id="1047168"/>
    <lineage>
        <taxon>Eukaryota</taxon>
        <taxon>Fungi</taxon>
        <taxon>Dikarya</taxon>
        <taxon>Ascomycota</taxon>
        <taxon>Pezizomycotina</taxon>
        <taxon>Dothideomycetes</taxon>
        <taxon>Dothideomycetidae</taxon>
        <taxon>Mycosphaerellales</taxon>
        <taxon>Mycosphaerellaceae</taxon>
        <taxon>Zymoseptoria</taxon>
    </lineage>
</organism>
<feature type="region of interest" description="Disordered" evidence="6">
    <location>
        <begin position="1"/>
        <end position="102"/>
    </location>
</feature>
<dbReference type="SUPFAM" id="SSF52540">
    <property type="entry name" value="P-loop containing nucleoside triphosphate hydrolases"/>
    <property type="match status" value="1"/>
</dbReference>
<evidence type="ECO:0000256" key="2">
    <source>
        <dbReference type="ARBA" id="ARBA00022741"/>
    </source>
</evidence>
<gene>
    <name evidence="8" type="ORF">TI39_contig4153g00007</name>
</gene>
<evidence type="ECO:0000259" key="7">
    <source>
        <dbReference type="SMART" id="SM00382"/>
    </source>
</evidence>
<dbReference type="InterPro" id="IPR051701">
    <property type="entry name" value="Mito_OM_Translocase_MSP1"/>
</dbReference>
<evidence type="ECO:0000256" key="5">
    <source>
        <dbReference type="ARBA" id="ARBA00023128"/>
    </source>
</evidence>
<feature type="compositionally biased region" description="Basic and acidic residues" evidence="6">
    <location>
        <begin position="183"/>
        <end position="199"/>
    </location>
</feature>
<dbReference type="GO" id="GO:0016887">
    <property type="term" value="F:ATP hydrolysis activity"/>
    <property type="evidence" value="ECO:0007669"/>
    <property type="project" value="InterPro"/>
</dbReference>
<evidence type="ECO:0000256" key="4">
    <source>
        <dbReference type="ARBA" id="ARBA00022840"/>
    </source>
</evidence>